<keyword evidence="2" id="KW-0812">Transmembrane</keyword>
<dbReference type="RefSeq" id="XP_033682940.1">
    <property type="nucleotide sequence ID" value="XM_033822097.1"/>
</dbReference>
<evidence type="ECO:0000256" key="1">
    <source>
        <dbReference type="SAM" id="MobiDB-lite"/>
    </source>
</evidence>
<gene>
    <name evidence="3" type="ORF">BU26DRAFT_323713</name>
</gene>
<evidence type="ECO:0000256" key="2">
    <source>
        <dbReference type="SAM" id="Phobius"/>
    </source>
</evidence>
<organism evidence="3 4">
    <name type="scientific">Trematosphaeria pertusa</name>
    <dbReference type="NCBI Taxonomy" id="390896"/>
    <lineage>
        <taxon>Eukaryota</taxon>
        <taxon>Fungi</taxon>
        <taxon>Dikarya</taxon>
        <taxon>Ascomycota</taxon>
        <taxon>Pezizomycotina</taxon>
        <taxon>Dothideomycetes</taxon>
        <taxon>Pleosporomycetidae</taxon>
        <taxon>Pleosporales</taxon>
        <taxon>Massarineae</taxon>
        <taxon>Trematosphaeriaceae</taxon>
        <taxon>Trematosphaeria</taxon>
    </lineage>
</organism>
<keyword evidence="2" id="KW-1133">Transmembrane helix</keyword>
<feature type="region of interest" description="Disordered" evidence="1">
    <location>
        <begin position="146"/>
        <end position="169"/>
    </location>
</feature>
<dbReference type="AlphaFoldDB" id="A0A6A6IBZ9"/>
<feature type="transmembrane region" description="Helical" evidence="2">
    <location>
        <begin position="12"/>
        <end position="34"/>
    </location>
</feature>
<name>A0A6A6IBZ9_9PLEO</name>
<feature type="transmembrane region" description="Helical" evidence="2">
    <location>
        <begin position="46"/>
        <end position="74"/>
    </location>
</feature>
<proteinExistence type="predicted"/>
<evidence type="ECO:0000313" key="3">
    <source>
        <dbReference type="EMBL" id="KAF2247936.1"/>
    </source>
</evidence>
<keyword evidence="4" id="KW-1185">Reference proteome</keyword>
<feature type="transmembrane region" description="Helical" evidence="2">
    <location>
        <begin position="81"/>
        <end position="100"/>
    </location>
</feature>
<feature type="transmembrane region" description="Helical" evidence="2">
    <location>
        <begin position="112"/>
        <end position="136"/>
    </location>
</feature>
<evidence type="ECO:0000313" key="4">
    <source>
        <dbReference type="Proteomes" id="UP000800094"/>
    </source>
</evidence>
<accession>A0A6A6IBZ9</accession>
<dbReference type="Proteomes" id="UP000800094">
    <property type="component" value="Unassembled WGS sequence"/>
</dbReference>
<evidence type="ECO:0008006" key="5">
    <source>
        <dbReference type="Google" id="ProtNLM"/>
    </source>
</evidence>
<reference evidence="3" key="1">
    <citation type="journal article" date="2020" name="Stud. Mycol.">
        <title>101 Dothideomycetes genomes: a test case for predicting lifestyles and emergence of pathogens.</title>
        <authorList>
            <person name="Haridas S."/>
            <person name="Albert R."/>
            <person name="Binder M."/>
            <person name="Bloem J."/>
            <person name="Labutti K."/>
            <person name="Salamov A."/>
            <person name="Andreopoulos B."/>
            <person name="Baker S."/>
            <person name="Barry K."/>
            <person name="Bills G."/>
            <person name="Bluhm B."/>
            <person name="Cannon C."/>
            <person name="Castanera R."/>
            <person name="Culley D."/>
            <person name="Daum C."/>
            <person name="Ezra D."/>
            <person name="Gonzalez J."/>
            <person name="Henrissat B."/>
            <person name="Kuo A."/>
            <person name="Liang C."/>
            <person name="Lipzen A."/>
            <person name="Lutzoni F."/>
            <person name="Magnuson J."/>
            <person name="Mondo S."/>
            <person name="Nolan M."/>
            <person name="Ohm R."/>
            <person name="Pangilinan J."/>
            <person name="Park H.-J."/>
            <person name="Ramirez L."/>
            <person name="Alfaro M."/>
            <person name="Sun H."/>
            <person name="Tritt A."/>
            <person name="Yoshinaga Y."/>
            <person name="Zwiers L.-H."/>
            <person name="Turgeon B."/>
            <person name="Goodwin S."/>
            <person name="Spatafora J."/>
            <person name="Crous P."/>
            <person name="Grigoriev I."/>
        </authorList>
    </citation>
    <scope>NUCLEOTIDE SEQUENCE</scope>
    <source>
        <strain evidence="3">CBS 122368</strain>
    </source>
</reference>
<protein>
    <recommendedName>
        <fullName evidence="5">MARVEL domain-containing protein</fullName>
    </recommendedName>
</protein>
<dbReference type="OrthoDB" id="5211263at2759"/>
<keyword evidence="2" id="KW-0472">Membrane</keyword>
<dbReference type="EMBL" id="ML987196">
    <property type="protein sequence ID" value="KAF2247936.1"/>
    <property type="molecule type" value="Genomic_DNA"/>
</dbReference>
<sequence length="220" mass="24346">MAKQPVAWKKRILLPFWAVRVVLMLFIIGVYAWALKVLRDEGYDDLPGIGVIVVFMLLIIAVLLMDILQILMFLRDSLSPLSFLIMNSVQTAFWAAVLLLDLVSIAKKESNATGIGLVVFIFLTFLALLVYAAVGFHRQRQQAKRGHYAPAHNPAMPAPNAPAGVPSPYHAPPVYQQNTAYHSPAHTPAPTHNPYQPPYQAHGAAADYYNEQPAKPAHMV</sequence>
<dbReference type="GeneID" id="54575427"/>